<evidence type="ECO:0000313" key="1">
    <source>
        <dbReference type="EMBL" id="GCB95707.1"/>
    </source>
</evidence>
<organism evidence="1 2">
    <name type="scientific">Streptomyces noursei</name>
    <name type="common">Streptomyces albulus</name>
    <dbReference type="NCBI Taxonomy" id="1971"/>
    <lineage>
        <taxon>Bacteria</taxon>
        <taxon>Bacillati</taxon>
        <taxon>Actinomycetota</taxon>
        <taxon>Actinomycetes</taxon>
        <taxon>Kitasatosporales</taxon>
        <taxon>Streptomycetaceae</taxon>
        <taxon>Streptomyces</taxon>
    </lineage>
</organism>
<dbReference type="RefSeq" id="WP_016570376.1">
    <property type="nucleotide sequence ID" value="NZ_BHXC01000007.1"/>
</dbReference>
<comment type="caution">
    <text evidence="1">The sequence shown here is derived from an EMBL/GenBank/DDBJ whole genome shotgun (WGS) entry which is preliminary data.</text>
</comment>
<dbReference type="EMBL" id="BHXC01000007">
    <property type="protein sequence ID" value="GCB95707.1"/>
    <property type="molecule type" value="Genomic_DNA"/>
</dbReference>
<gene>
    <name evidence="1" type="ORF">SALB_08514</name>
</gene>
<dbReference type="eggNOG" id="COG3613">
    <property type="taxonomic scope" value="Bacteria"/>
</dbReference>
<dbReference type="AlphaFoldDB" id="A0A059W928"/>
<name>A0A059W928_STRNR</name>
<dbReference type="Proteomes" id="UP000288351">
    <property type="component" value="Unassembled WGS sequence"/>
</dbReference>
<proteinExistence type="predicted"/>
<dbReference type="STRING" id="68570.DC74_7571"/>
<dbReference type="SUPFAM" id="SSF52309">
    <property type="entry name" value="N-(deoxy)ribosyltransferase-like"/>
    <property type="match status" value="1"/>
</dbReference>
<protein>
    <submittedName>
        <fullName evidence="1">Uncharacterized protein</fullName>
    </submittedName>
</protein>
<accession>A0A059W928</accession>
<dbReference type="Gene3D" id="3.40.50.450">
    <property type="match status" value="1"/>
</dbReference>
<evidence type="ECO:0000313" key="2">
    <source>
        <dbReference type="Proteomes" id="UP000288351"/>
    </source>
</evidence>
<sequence>MSVTSDALRGVTLFVGGPIQHALVPGGMATPIRECLSQAIDQSRRAGATVLSAHVAEKFGADTASFTPDEVSVRDYAWMRECDVFVPVLPVLDGTLLRTDGTHIELGWASALGRPIVGITDQPFAESASHLLKGLAKVAAATFLSAKEIATDPALLVDGVLAALGRTRTAV</sequence>
<reference evidence="1 2" key="1">
    <citation type="journal article" date="2019" name="Microbiol. Resour. Announc.">
        <title>Draft Genome Sequence of the Most Traditional epsilon-Poly-l-Lysine Producer, Streptomyces albulus NBRC14147.</title>
        <authorList>
            <person name="Yamanaka K."/>
            <person name="Hamano Y."/>
        </authorList>
    </citation>
    <scope>NUCLEOTIDE SEQUENCE [LARGE SCALE GENOMIC DNA]</scope>
    <source>
        <strain evidence="1 2">NBRC 14147</strain>
    </source>
</reference>